<feature type="binding site" evidence="3 5">
    <location>
        <position position="10"/>
    </location>
    <ligand>
        <name>substrate</name>
    </ligand>
</feature>
<feature type="binding site" evidence="3 5">
    <location>
        <position position="40"/>
    </location>
    <ligand>
        <name>substrate</name>
    </ligand>
</feature>
<sequence length="161" mass="16850">MKQVAIVMGSVSDWPTMQASATILNELQIPFSKHVISAHRMPAQLQDFGQQAVTRGIDIIIAGAGGAAHLPGMLAANTVRPVIGVPIESHALHGLDSLLSIVQMPAGVPVATMAIGVAGAKNAALQAASMLALQDDQLQQRLLDYRAAQTQKAIESEAQLD</sequence>
<proteinExistence type="inferred from homology"/>
<comment type="catalytic activity">
    <reaction evidence="3 4">
        <text>5-carboxyamino-1-(5-phospho-D-ribosyl)imidazole + H(+) = 5-amino-1-(5-phospho-D-ribosyl)imidazole-4-carboxylate</text>
        <dbReference type="Rhea" id="RHEA:13193"/>
        <dbReference type="ChEBI" id="CHEBI:15378"/>
        <dbReference type="ChEBI" id="CHEBI:58730"/>
        <dbReference type="ChEBI" id="CHEBI:77657"/>
        <dbReference type="EC" id="5.4.99.18"/>
    </reaction>
</comment>
<comment type="similarity">
    <text evidence="3">Belongs to the AIR carboxylase family. Class I subfamily.</text>
</comment>
<evidence type="ECO:0000313" key="7">
    <source>
        <dbReference type="EMBL" id="KRK15555.1"/>
    </source>
</evidence>
<dbReference type="GO" id="GO:0034023">
    <property type="term" value="F:5-(carboxyamino)imidazole ribonucleotide mutase activity"/>
    <property type="evidence" value="ECO:0007669"/>
    <property type="project" value="UniProtKB-UniRule"/>
</dbReference>
<dbReference type="EMBL" id="AZCN01000046">
    <property type="protein sequence ID" value="KRK15555.1"/>
    <property type="molecule type" value="Genomic_DNA"/>
</dbReference>
<dbReference type="Gene3D" id="3.40.50.1970">
    <property type="match status" value="1"/>
</dbReference>
<evidence type="ECO:0000313" key="8">
    <source>
        <dbReference type="Proteomes" id="UP000051181"/>
    </source>
</evidence>
<feature type="binding site" evidence="3 5">
    <location>
        <position position="13"/>
    </location>
    <ligand>
        <name>substrate</name>
    </ligand>
</feature>
<keyword evidence="2 3" id="KW-0413">Isomerase</keyword>
<dbReference type="AlphaFoldDB" id="A0A0R1F5J2"/>
<dbReference type="eggNOG" id="COG0041">
    <property type="taxonomic scope" value="Bacteria"/>
</dbReference>
<organism evidence="7 8">
    <name type="scientific">Loigolactobacillus coryniformis subsp. coryniformis KCTC 3167 = DSM 20001</name>
    <dbReference type="NCBI Taxonomy" id="913848"/>
    <lineage>
        <taxon>Bacteria</taxon>
        <taxon>Bacillati</taxon>
        <taxon>Bacillota</taxon>
        <taxon>Bacilli</taxon>
        <taxon>Lactobacillales</taxon>
        <taxon>Lactobacillaceae</taxon>
        <taxon>Loigolactobacillus</taxon>
    </lineage>
</organism>
<dbReference type="Pfam" id="PF00731">
    <property type="entry name" value="AIRC"/>
    <property type="match status" value="1"/>
</dbReference>
<dbReference type="PIRSF" id="PIRSF001338">
    <property type="entry name" value="AIR_carboxylase"/>
    <property type="match status" value="1"/>
</dbReference>
<dbReference type="NCBIfam" id="TIGR01162">
    <property type="entry name" value="purE"/>
    <property type="match status" value="1"/>
</dbReference>
<dbReference type="InterPro" id="IPR033747">
    <property type="entry name" value="PurE_ClassI"/>
</dbReference>
<keyword evidence="1 3" id="KW-0658">Purine biosynthesis</keyword>
<evidence type="ECO:0000256" key="5">
    <source>
        <dbReference type="PIRSR" id="PIRSR001338-1"/>
    </source>
</evidence>
<reference evidence="7 8" key="1">
    <citation type="journal article" date="2015" name="Genome Announc.">
        <title>Expanding the biotechnology potential of lactobacilli through comparative genomics of 213 strains and associated genera.</title>
        <authorList>
            <person name="Sun Z."/>
            <person name="Harris H.M."/>
            <person name="McCann A."/>
            <person name="Guo C."/>
            <person name="Argimon S."/>
            <person name="Zhang W."/>
            <person name="Yang X."/>
            <person name="Jeffery I.B."/>
            <person name="Cooney J.C."/>
            <person name="Kagawa T.F."/>
            <person name="Liu W."/>
            <person name="Song Y."/>
            <person name="Salvetti E."/>
            <person name="Wrobel A."/>
            <person name="Rasinkangas P."/>
            <person name="Parkhill J."/>
            <person name="Rea M.C."/>
            <person name="O'Sullivan O."/>
            <person name="Ritari J."/>
            <person name="Douillard F.P."/>
            <person name="Paul Ross R."/>
            <person name="Yang R."/>
            <person name="Briner A.E."/>
            <person name="Felis G.E."/>
            <person name="de Vos W.M."/>
            <person name="Barrangou R."/>
            <person name="Klaenhammer T.R."/>
            <person name="Caufield P.W."/>
            <person name="Cui Y."/>
            <person name="Zhang H."/>
            <person name="O'Toole P.W."/>
        </authorList>
    </citation>
    <scope>NUCLEOTIDE SEQUENCE [LARGE SCALE GENOMIC DNA]</scope>
    <source>
        <strain evidence="7 8">DSM 20001</strain>
    </source>
</reference>
<dbReference type="GO" id="GO:0006189">
    <property type="term" value="P:'de novo' IMP biosynthetic process"/>
    <property type="evidence" value="ECO:0007669"/>
    <property type="project" value="UniProtKB-UniRule"/>
</dbReference>
<comment type="function">
    <text evidence="3 4">Catalyzes the conversion of N5-carboxyaminoimidazole ribonucleotide (N5-CAIR) to 4-carboxy-5-aminoimidazole ribonucleotide (CAIR).</text>
</comment>
<evidence type="ECO:0000256" key="2">
    <source>
        <dbReference type="ARBA" id="ARBA00023235"/>
    </source>
</evidence>
<evidence type="ECO:0000256" key="1">
    <source>
        <dbReference type="ARBA" id="ARBA00022755"/>
    </source>
</evidence>
<dbReference type="EC" id="5.4.99.18" evidence="3 4"/>
<evidence type="ECO:0000256" key="3">
    <source>
        <dbReference type="HAMAP-Rule" id="MF_01929"/>
    </source>
</evidence>
<dbReference type="SUPFAM" id="SSF52255">
    <property type="entry name" value="N5-CAIR mutase (phosphoribosylaminoimidazole carboxylase, PurE)"/>
    <property type="match status" value="1"/>
</dbReference>
<gene>
    <name evidence="3" type="primary">purE</name>
    <name evidence="7" type="ORF">FD22_GL001671</name>
</gene>
<protein>
    <recommendedName>
        <fullName evidence="3 4">N5-carboxyaminoimidazole ribonucleotide mutase</fullName>
        <shortName evidence="3 4">N5-CAIR mutase</shortName>
        <ecNumber evidence="3 4">5.4.99.18</ecNumber>
    </recommendedName>
    <alternativeName>
        <fullName evidence="3">5-(carboxyamino)imidazole ribonucleotide mutase</fullName>
    </alternativeName>
</protein>
<dbReference type="InterPro" id="IPR024694">
    <property type="entry name" value="PurE_prokaryotes"/>
</dbReference>
<feature type="domain" description="PurE" evidence="6">
    <location>
        <begin position="2"/>
        <end position="153"/>
    </location>
</feature>
<evidence type="ECO:0000256" key="4">
    <source>
        <dbReference type="PIRNR" id="PIRNR001338"/>
    </source>
</evidence>
<dbReference type="HAMAP" id="MF_01929">
    <property type="entry name" value="PurE_classI"/>
    <property type="match status" value="1"/>
</dbReference>
<dbReference type="Proteomes" id="UP000051181">
    <property type="component" value="Unassembled WGS sequence"/>
</dbReference>
<comment type="caution">
    <text evidence="7">The sequence shown here is derived from an EMBL/GenBank/DDBJ whole genome shotgun (WGS) entry which is preliminary data.</text>
</comment>
<comment type="pathway">
    <text evidence="3 4">Purine metabolism; IMP biosynthesis via de novo pathway; 5-amino-1-(5-phospho-D-ribosyl)imidazole-4-carboxylate from 5-amino-1-(5-phospho-D-ribosyl)imidazole (N5-CAIR route): step 2/2.</text>
</comment>
<dbReference type="PATRIC" id="fig|913848.6.peg.1709"/>
<dbReference type="PANTHER" id="PTHR23046">
    <property type="entry name" value="PHOSPHORIBOSYLAMINOIMIDAZOLE CARBOXYLASE CATALYTIC SUBUNIT"/>
    <property type="match status" value="1"/>
</dbReference>
<dbReference type="InterPro" id="IPR000031">
    <property type="entry name" value="PurE_dom"/>
</dbReference>
<evidence type="ECO:0000259" key="6">
    <source>
        <dbReference type="SMART" id="SM01001"/>
    </source>
</evidence>
<dbReference type="PANTHER" id="PTHR23046:SF2">
    <property type="entry name" value="PHOSPHORIBOSYLAMINOIMIDAZOLE CARBOXYLASE"/>
    <property type="match status" value="1"/>
</dbReference>
<name>A0A0R1F5J2_9LACO</name>
<dbReference type="GeneID" id="65916926"/>
<dbReference type="RefSeq" id="WP_010009660.1">
    <property type="nucleotide sequence ID" value="NZ_AZCN01000046.1"/>
</dbReference>
<dbReference type="UniPathway" id="UPA00074">
    <property type="reaction ID" value="UER00943"/>
</dbReference>
<dbReference type="SMART" id="SM01001">
    <property type="entry name" value="AIRC"/>
    <property type="match status" value="1"/>
</dbReference>
<accession>A0A0R1F5J2</accession>